<dbReference type="EMBL" id="DTIY01000039">
    <property type="protein sequence ID" value="HGY39337.1"/>
    <property type="molecule type" value="Genomic_DNA"/>
</dbReference>
<dbReference type="PANTHER" id="PTHR32114:SF2">
    <property type="entry name" value="ABC TRANSPORTER ABCH.3"/>
    <property type="match status" value="1"/>
</dbReference>
<dbReference type="Gene3D" id="3.40.50.300">
    <property type="entry name" value="P-loop containing nucleotide triphosphate hydrolases"/>
    <property type="match status" value="2"/>
</dbReference>
<feature type="coiled-coil region" evidence="1">
    <location>
        <begin position="439"/>
        <end position="466"/>
    </location>
</feature>
<comment type="caution">
    <text evidence="3">The sequence shown here is derived from an EMBL/GenBank/DDBJ whole genome shotgun (WGS) entry which is preliminary data.</text>
</comment>
<proteinExistence type="predicted"/>
<organism evidence="3">
    <name type="scientific">Candidatus Caldatribacterium saccharofermentans</name>
    <dbReference type="NCBI Taxonomy" id="1454753"/>
    <lineage>
        <taxon>Bacteria</taxon>
        <taxon>Pseudomonadati</taxon>
        <taxon>Atribacterota</taxon>
        <taxon>Atribacteria</taxon>
        <taxon>Atribacterales</taxon>
        <taxon>Candidatus Caldatribacteriaceae</taxon>
        <taxon>Candidatus Caldatribacterium</taxon>
    </lineage>
</organism>
<keyword evidence="1" id="KW-0175">Coiled coil</keyword>
<evidence type="ECO:0000256" key="1">
    <source>
        <dbReference type="SAM" id="Coils"/>
    </source>
</evidence>
<accession>A0A7V4TGB5</accession>
<reference evidence="3" key="1">
    <citation type="journal article" date="2020" name="mSystems">
        <title>Genome- and Community-Level Interaction Insights into Carbon Utilization and Element Cycling Functions of Hydrothermarchaeota in Hydrothermal Sediment.</title>
        <authorList>
            <person name="Zhou Z."/>
            <person name="Liu Y."/>
            <person name="Xu W."/>
            <person name="Pan J."/>
            <person name="Luo Z.H."/>
            <person name="Li M."/>
        </authorList>
    </citation>
    <scope>NUCLEOTIDE SEQUENCE [LARGE SCALE GENOMIC DNA]</scope>
    <source>
        <strain evidence="3">SpSt-82</strain>
    </source>
</reference>
<evidence type="ECO:0000259" key="2">
    <source>
        <dbReference type="Pfam" id="PF13514"/>
    </source>
</evidence>
<dbReference type="InterPro" id="IPR027417">
    <property type="entry name" value="P-loop_NTPase"/>
</dbReference>
<protein>
    <recommendedName>
        <fullName evidence="2">YhaN AAA domain-containing protein</fullName>
    </recommendedName>
</protein>
<dbReference type="Pfam" id="PF13514">
    <property type="entry name" value="AAA_27"/>
    <property type="match status" value="1"/>
</dbReference>
<dbReference type="PANTHER" id="PTHR32114">
    <property type="entry name" value="ABC TRANSPORTER ABCH.3"/>
    <property type="match status" value="1"/>
</dbReference>
<feature type="domain" description="YhaN AAA" evidence="2">
    <location>
        <begin position="1"/>
        <end position="58"/>
    </location>
</feature>
<feature type="coiled-coil region" evidence="1">
    <location>
        <begin position="361"/>
        <end position="409"/>
    </location>
</feature>
<dbReference type="AlphaFoldDB" id="A0A7V4TGB5"/>
<dbReference type="SUPFAM" id="SSF52540">
    <property type="entry name" value="P-loop containing nucleoside triphosphate hydrolases"/>
    <property type="match status" value="1"/>
</dbReference>
<dbReference type="InterPro" id="IPR038734">
    <property type="entry name" value="YhaN_AAA"/>
</dbReference>
<gene>
    <name evidence="3" type="ORF">ENW11_06010</name>
</gene>
<name>A0A7V4TGB5_9BACT</name>
<sequence length="636" mass="73553">MRFESITLKNYRQFRDAELVFGEPRGYDIHLVIGKNGTGKTNLLNAINWCLYGDEPHLHLNSQKLPLHNTKAEGSRPEVAVEIWSSREDGKKLGFIREKRGGPEEVRFLVESSGGYETYPRDAFERHISRLIPQEIRSFFFFDGELLDNYFRNFPKIRGEINRFARIDVLDRIKDNLDKLAGEFAKGVRDVGKELETLSSEIEKLRGQLSKYKEQIEQLEKAKQELEENIAELEKELKDQPDVRNLVVRCKSLEIEEKRTEEELEKKRDGKRQVMARLAKVVFLGEAVKKVLQLAQEKRKKGELPPPVNITLLDSALRDGTCPVCRRPLDPKSRKSIEGVLQEVQNSSLVGNRLLELERVLTGLKTRAESDARELQRLEEDITKLEKNLKRQKEDIESIKSRLNSCNVREVERKSKKLEETKQMRDHVLQKIGECKVFKDTCEKKLEQKEREYKDLLEKHAKSEENARISETCHKASKALERAKGRILGEIRKEIELATQETFFRLLWKKESFKNVQIREDYTIEVFDREGRNCLGSLSAAERELLALSFILALHSLSGFQAPLVIDTPLARVSDEHRENFAEALLAVSKGKQIILLLTPAEFSEEVEDVLKPHAATIRWLRMSPDERETSFAEEP</sequence>
<feature type="coiled-coil region" evidence="1">
    <location>
        <begin position="188"/>
        <end position="270"/>
    </location>
</feature>
<evidence type="ECO:0000313" key="3">
    <source>
        <dbReference type="EMBL" id="HGY39337.1"/>
    </source>
</evidence>